<name>A0A3B4ZMP3_9TELE</name>
<dbReference type="InterPro" id="IPR002156">
    <property type="entry name" value="RNaseH_domain"/>
</dbReference>
<keyword evidence="3" id="KW-0540">Nuclease</keyword>
<evidence type="ECO:0000259" key="8">
    <source>
        <dbReference type="PROSITE" id="PS50879"/>
    </source>
</evidence>
<dbReference type="InterPro" id="IPR012337">
    <property type="entry name" value="RNaseH-like_sf"/>
</dbReference>
<dbReference type="SUPFAM" id="SSF53098">
    <property type="entry name" value="Ribonuclease H-like"/>
    <property type="match status" value="1"/>
</dbReference>
<feature type="compositionally biased region" description="Basic residues" evidence="7">
    <location>
        <begin position="250"/>
        <end position="259"/>
    </location>
</feature>
<reference evidence="9" key="1">
    <citation type="submission" date="2023-09" db="UniProtKB">
        <authorList>
            <consortium name="Ensembl"/>
        </authorList>
    </citation>
    <scope>IDENTIFICATION</scope>
</reference>
<protein>
    <recommendedName>
        <fullName evidence="8">RNase H type-1 domain-containing protein</fullName>
    </recommendedName>
</protein>
<dbReference type="Gene3D" id="3.30.420.10">
    <property type="entry name" value="Ribonuclease H-like superfamily/Ribonuclease H"/>
    <property type="match status" value="1"/>
</dbReference>
<dbReference type="Pfam" id="PF00075">
    <property type="entry name" value="RNase_H"/>
    <property type="match status" value="1"/>
</dbReference>
<organism evidence="9">
    <name type="scientific">Stegastes partitus</name>
    <name type="common">bicolor damselfish</name>
    <dbReference type="NCBI Taxonomy" id="144197"/>
    <lineage>
        <taxon>Eukaryota</taxon>
        <taxon>Metazoa</taxon>
        <taxon>Chordata</taxon>
        <taxon>Craniata</taxon>
        <taxon>Vertebrata</taxon>
        <taxon>Euteleostomi</taxon>
        <taxon>Actinopterygii</taxon>
        <taxon>Neopterygii</taxon>
        <taxon>Teleostei</taxon>
        <taxon>Neoteleostei</taxon>
        <taxon>Acanthomorphata</taxon>
        <taxon>Ovalentaria</taxon>
        <taxon>Pomacentridae</taxon>
        <taxon>Stegastes</taxon>
    </lineage>
</organism>
<feature type="compositionally biased region" description="Basic and acidic residues" evidence="7">
    <location>
        <begin position="239"/>
        <end position="249"/>
    </location>
</feature>
<keyword evidence="4" id="KW-0255">Endonuclease</keyword>
<evidence type="ECO:0000313" key="9">
    <source>
        <dbReference type="Ensembl" id="ENSSPAP00000002952.1"/>
    </source>
</evidence>
<evidence type="ECO:0000256" key="2">
    <source>
        <dbReference type="ARBA" id="ARBA00022695"/>
    </source>
</evidence>
<dbReference type="InterPro" id="IPR036397">
    <property type="entry name" value="RNaseH_sf"/>
</dbReference>
<evidence type="ECO:0000256" key="3">
    <source>
        <dbReference type="ARBA" id="ARBA00022722"/>
    </source>
</evidence>
<dbReference type="PROSITE" id="PS50879">
    <property type="entry name" value="RNASE_H_1"/>
    <property type="match status" value="1"/>
</dbReference>
<dbReference type="STRING" id="144197.ENSSPAP00000002952"/>
<sequence>MVALWSYTLTTVERKYPPEEKELAVLARYWSALKDLAQGQGIRVITQSQVHRFLRKATVESTKATNARWGRWEDILLDPDLEIGPAQPSRKKPIEPEKPEKEPYEWTIYTDGSRKGPDNAAYWGFILKQGEKERQRQRGNVDGSAQTGEVTAVLEGLLELEKRKVKRARIITDSYYCAQAMNEDLSIWEENGFESAKGKPVAHRDLWKKIAELRLNMDLEVIHQRAHTREGAHWRGNDEVDRFRTERPRDHQRRAQPRY</sequence>
<keyword evidence="6" id="KW-0695">RNA-directed DNA polymerase</keyword>
<dbReference type="GO" id="GO:0003676">
    <property type="term" value="F:nucleic acid binding"/>
    <property type="evidence" value="ECO:0007669"/>
    <property type="project" value="InterPro"/>
</dbReference>
<dbReference type="GO" id="GO:0003964">
    <property type="term" value="F:RNA-directed DNA polymerase activity"/>
    <property type="evidence" value="ECO:0007669"/>
    <property type="project" value="UniProtKB-KW"/>
</dbReference>
<dbReference type="SUPFAM" id="SSF56672">
    <property type="entry name" value="DNA/RNA polymerases"/>
    <property type="match status" value="1"/>
</dbReference>
<evidence type="ECO:0000256" key="6">
    <source>
        <dbReference type="ARBA" id="ARBA00022918"/>
    </source>
</evidence>
<keyword evidence="1" id="KW-0808">Transferase</keyword>
<dbReference type="InterPro" id="IPR043502">
    <property type="entry name" value="DNA/RNA_pol_sf"/>
</dbReference>
<dbReference type="GeneTree" id="ENSGT00940000177818"/>
<keyword evidence="5" id="KW-0378">Hydrolase</keyword>
<dbReference type="InterPro" id="IPR041373">
    <property type="entry name" value="RT_RNaseH"/>
</dbReference>
<evidence type="ECO:0000256" key="5">
    <source>
        <dbReference type="ARBA" id="ARBA00022801"/>
    </source>
</evidence>
<dbReference type="AlphaFoldDB" id="A0A3B4ZMP3"/>
<dbReference type="GO" id="GO:0004523">
    <property type="term" value="F:RNA-DNA hybrid ribonuclease activity"/>
    <property type="evidence" value="ECO:0007669"/>
    <property type="project" value="InterPro"/>
</dbReference>
<dbReference type="Pfam" id="PF17917">
    <property type="entry name" value="RT_RNaseH"/>
    <property type="match status" value="1"/>
</dbReference>
<evidence type="ECO:0000256" key="1">
    <source>
        <dbReference type="ARBA" id="ARBA00022679"/>
    </source>
</evidence>
<accession>A0A3B4ZMP3</accession>
<dbReference type="Ensembl" id="ENSSPAT00000002994.1">
    <property type="protein sequence ID" value="ENSSPAP00000002952.1"/>
    <property type="gene ID" value="ENSSPAG00000002260.1"/>
</dbReference>
<keyword evidence="2" id="KW-0548">Nucleotidyltransferase</keyword>
<evidence type="ECO:0000256" key="7">
    <source>
        <dbReference type="SAM" id="MobiDB-lite"/>
    </source>
</evidence>
<feature type="domain" description="RNase H type-1" evidence="8">
    <location>
        <begin position="102"/>
        <end position="249"/>
    </location>
</feature>
<evidence type="ECO:0000256" key="4">
    <source>
        <dbReference type="ARBA" id="ARBA00022759"/>
    </source>
</evidence>
<feature type="region of interest" description="Disordered" evidence="7">
    <location>
        <begin position="239"/>
        <end position="259"/>
    </location>
</feature>
<proteinExistence type="predicted"/>